<evidence type="ECO:0000256" key="1">
    <source>
        <dbReference type="SAM" id="Phobius"/>
    </source>
</evidence>
<gene>
    <name evidence="2" type="ORF">M430DRAFT_179562</name>
</gene>
<keyword evidence="1" id="KW-0812">Transmembrane</keyword>
<dbReference type="RefSeq" id="XP_024718002.1">
    <property type="nucleotide sequence ID" value="XM_024863770.1"/>
</dbReference>
<organism evidence="2 3">
    <name type="scientific">Amorphotheca resinae ATCC 22711</name>
    <dbReference type="NCBI Taxonomy" id="857342"/>
    <lineage>
        <taxon>Eukaryota</taxon>
        <taxon>Fungi</taxon>
        <taxon>Dikarya</taxon>
        <taxon>Ascomycota</taxon>
        <taxon>Pezizomycotina</taxon>
        <taxon>Leotiomycetes</taxon>
        <taxon>Helotiales</taxon>
        <taxon>Amorphothecaceae</taxon>
        <taxon>Amorphotheca</taxon>
    </lineage>
</organism>
<evidence type="ECO:0000313" key="2">
    <source>
        <dbReference type="EMBL" id="PSS10823.1"/>
    </source>
</evidence>
<protein>
    <submittedName>
        <fullName evidence="2">Uncharacterized protein</fullName>
    </submittedName>
</protein>
<evidence type="ECO:0000313" key="3">
    <source>
        <dbReference type="Proteomes" id="UP000241818"/>
    </source>
</evidence>
<keyword evidence="3" id="KW-1185">Reference proteome</keyword>
<dbReference type="AlphaFoldDB" id="A0A2T3ATN1"/>
<dbReference type="Proteomes" id="UP000241818">
    <property type="component" value="Unassembled WGS sequence"/>
</dbReference>
<feature type="transmembrane region" description="Helical" evidence="1">
    <location>
        <begin position="38"/>
        <end position="57"/>
    </location>
</feature>
<name>A0A2T3ATN1_AMORE</name>
<sequence>MRGLSCGLVRFRRLCQSTTSVFRTLFATTSNPEVLMRLRILGSLIVLSIFMAHYIYYNVLQMEEKLGCLSSIIVVNLKPNPRYCNA</sequence>
<proteinExistence type="predicted"/>
<dbReference type="EMBL" id="KZ679016">
    <property type="protein sequence ID" value="PSS10823.1"/>
    <property type="molecule type" value="Genomic_DNA"/>
</dbReference>
<reference evidence="2 3" key="1">
    <citation type="journal article" date="2018" name="New Phytol.">
        <title>Comparative genomics and transcriptomics depict ericoid mycorrhizal fungi as versatile saprotrophs and plant mutualists.</title>
        <authorList>
            <person name="Martino E."/>
            <person name="Morin E."/>
            <person name="Grelet G.A."/>
            <person name="Kuo A."/>
            <person name="Kohler A."/>
            <person name="Daghino S."/>
            <person name="Barry K.W."/>
            <person name="Cichocki N."/>
            <person name="Clum A."/>
            <person name="Dockter R.B."/>
            <person name="Hainaut M."/>
            <person name="Kuo R.C."/>
            <person name="LaButti K."/>
            <person name="Lindahl B.D."/>
            <person name="Lindquist E.A."/>
            <person name="Lipzen A."/>
            <person name="Khouja H.R."/>
            <person name="Magnuson J."/>
            <person name="Murat C."/>
            <person name="Ohm R.A."/>
            <person name="Singer S.W."/>
            <person name="Spatafora J.W."/>
            <person name="Wang M."/>
            <person name="Veneault-Fourrey C."/>
            <person name="Henrissat B."/>
            <person name="Grigoriev I.V."/>
            <person name="Martin F.M."/>
            <person name="Perotto S."/>
        </authorList>
    </citation>
    <scope>NUCLEOTIDE SEQUENCE [LARGE SCALE GENOMIC DNA]</scope>
    <source>
        <strain evidence="2 3">ATCC 22711</strain>
    </source>
</reference>
<accession>A0A2T3ATN1</accession>
<dbReference type="InParanoid" id="A0A2T3ATN1"/>
<keyword evidence="1" id="KW-1133">Transmembrane helix</keyword>
<dbReference type="GeneID" id="36571851"/>
<keyword evidence="1" id="KW-0472">Membrane</keyword>